<evidence type="ECO:0000313" key="3">
    <source>
        <dbReference type="EnsemblPlants" id="ONIVA02G11010.1"/>
    </source>
</evidence>
<feature type="compositionally biased region" description="Basic and acidic residues" evidence="1">
    <location>
        <begin position="362"/>
        <end position="376"/>
    </location>
</feature>
<feature type="compositionally biased region" description="Pro residues" evidence="1">
    <location>
        <begin position="88"/>
        <end position="97"/>
    </location>
</feature>
<dbReference type="eggNOG" id="ENOG502R5BG">
    <property type="taxonomic scope" value="Eukaryota"/>
</dbReference>
<keyword evidence="2" id="KW-1133">Transmembrane helix</keyword>
<dbReference type="AlphaFoldDB" id="A0A0E0G413"/>
<reference evidence="3" key="2">
    <citation type="submission" date="2018-04" db="EMBL/GenBank/DDBJ databases">
        <title>OnivRS2 (Oryza nivara Reference Sequence Version 2).</title>
        <authorList>
            <person name="Zhang J."/>
            <person name="Kudrna D."/>
            <person name="Lee S."/>
            <person name="Talag J."/>
            <person name="Rajasekar S."/>
            <person name="Welchert J."/>
            <person name="Hsing Y.-I."/>
            <person name="Wing R.A."/>
        </authorList>
    </citation>
    <scope>NUCLEOTIDE SEQUENCE [LARGE SCALE GENOMIC DNA]</scope>
    <source>
        <strain evidence="3">SL10</strain>
    </source>
</reference>
<keyword evidence="2" id="KW-0812">Transmembrane</keyword>
<reference evidence="3" key="1">
    <citation type="submission" date="2015-04" db="UniProtKB">
        <authorList>
            <consortium name="EnsemblPlants"/>
        </authorList>
    </citation>
    <scope>IDENTIFICATION</scope>
    <source>
        <strain evidence="3">SL10</strain>
    </source>
</reference>
<evidence type="ECO:0000256" key="1">
    <source>
        <dbReference type="SAM" id="MobiDB-lite"/>
    </source>
</evidence>
<feature type="transmembrane region" description="Helical" evidence="2">
    <location>
        <begin position="110"/>
        <end position="127"/>
    </location>
</feature>
<dbReference type="EnsemblPlants" id="ONIVA02G11010.1">
    <property type="protein sequence ID" value="ONIVA02G11010.1"/>
    <property type="gene ID" value="ONIVA02G11010"/>
</dbReference>
<organism evidence="3">
    <name type="scientific">Oryza nivara</name>
    <name type="common">Indian wild rice</name>
    <name type="synonym">Oryza sativa f. spontanea</name>
    <dbReference type="NCBI Taxonomy" id="4536"/>
    <lineage>
        <taxon>Eukaryota</taxon>
        <taxon>Viridiplantae</taxon>
        <taxon>Streptophyta</taxon>
        <taxon>Embryophyta</taxon>
        <taxon>Tracheophyta</taxon>
        <taxon>Spermatophyta</taxon>
        <taxon>Magnoliopsida</taxon>
        <taxon>Liliopsida</taxon>
        <taxon>Poales</taxon>
        <taxon>Poaceae</taxon>
        <taxon>BOP clade</taxon>
        <taxon>Oryzoideae</taxon>
        <taxon>Oryzeae</taxon>
        <taxon>Oryzinae</taxon>
        <taxon>Oryza</taxon>
    </lineage>
</organism>
<feature type="region of interest" description="Disordered" evidence="1">
    <location>
        <begin position="1"/>
        <end position="104"/>
    </location>
</feature>
<dbReference type="Gramene" id="ONIVA02G11010.1">
    <property type="protein sequence ID" value="ONIVA02G11010.1"/>
    <property type="gene ID" value="ONIVA02G11010"/>
</dbReference>
<name>A0A0E0G413_ORYNI</name>
<feature type="region of interest" description="Disordered" evidence="1">
    <location>
        <begin position="169"/>
        <end position="203"/>
    </location>
</feature>
<sequence>MERTAAAGRQGEDGVGRAYSPGGWREPERKTRRRSSSSLLLLRPPGRCYEPSPRGGGGDDDGGDAAGEVGEWSGGKRIPRPHKTLPSPRAPTWPPQHGPRAPRDSCSARVALRFLFYYFIILSLSRFPRRRALALVSHASLAGVARRAAPDEDGLRRRVIPTGWVHERARGARRRQSGGGVPRRGLPVGGRGGTDGVGPPRVRRNAWPSMARFGYNCNYNRSTNMFVAKESEVSLFPCLSDCPRRSVSVGCSNDSHTVFPIASKRTIFPVSARFRPTTRLSDVFVDQTREPSKSRSMRLPSLNWSDALSFTGRDLLAVHMICGMDEVLKAGLLGSPTDTEKMAKRKSLQGAVQMKPHAKNGLYHDQEWEKGMGSENKRRRNSKLSAQGMVGLCSLFKWKQGNFHQERDIPHDFSRRTHQLGASCKASN</sequence>
<keyword evidence="4" id="KW-1185">Reference proteome</keyword>
<feature type="region of interest" description="Disordered" evidence="1">
    <location>
        <begin position="359"/>
        <end position="383"/>
    </location>
</feature>
<dbReference type="Proteomes" id="UP000006591">
    <property type="component" value="Chromosome 2"/>
</dbReference>
<accession>A0A0E0G413</accession>
<keyword evidence="2" id="KW-0472">Membrane</keyword>
<proteinExistence type="predicted"/>
<evidence type="ECO:0000256" key="2">
    <source>
        <dbReference type="SAM" id="Phobius"/>
    </source>
</evidence>
<feature type="compositionally biased region" description="Gly residues" evidence="1">
    <location>
        <begin position="177"/>
        <end position="196"/>
    </location>
</feature>
<protein>
    <submittedName>
        <fullName evidence="3">Uncharacterized protein</fullName>
    </submittedName>
</protein>
<evidence type="ECO:0000313" key="4">
    <source>
        <dbReference type="Proteomes" id="UP000006591"/>
    </source>
</evidence>
<dbReference type="HOGENOM" id="CLU_676842_0_0_1"/>